<reference evidence="1 2" key="1">
    <citation type="submission" date="2018-08" db="EMBL/GenBank/DDBJ databases">
        <title>Genomic Encyclopedia of Archaeal and Bacterial Type Strains, Phase II (KMG-II): from individual species to whole genera.</title>
        <authorList>
            <person name="Goeker M."/>
        </authorList>
    </citation>
    <scope>NUCLEOTIDE SEQUENCE [LARGE SCALE GENOMIC DNA]</scope>
    <source>
        <strain evidence="1 2">DSM 2261</strain>
    </source>
</reference>
<gene>
    <name evidence="1" type="ORF">ATI61_11632</name>
</gene>
<evidence type="ECO:0000313" key="2">
    <source>
        <dbReference type="Proteomes" id="UP000256345"/>
    </source>
</evidence>
<name>A0ABX9JP61_9BACT</name>
<organism evidence="1 2">
    <name type="scientific">Archangium gephyra</name>
    <dbReference type="NCBI Taxonomy" id="48"/>
    <lineage>
        <taxon>Bacteria</taxon>
        <taxon>Pseudomonadati</taxon>
        <taxon>Myxococcota</taxon>
        <taxon>Myxococcia</taxon>
        <taxon>Myxococcales</taxon>
        <taxon>Cystobacterineae</taxon>
        <taxon>Archangiaceae</taxon>
        <taxon>Archangium</taxon>
    </lineage>
</organism>
<dbReference type="Gene3D" id="3.40.50.1460">
    <property type="match status" value="1"/>
</dbReference>
<accession>A0ABX9JP61</accession>
<evidence type="ECO:0000313" key="1">
    <source>
        <dbReference type="EMBL" id="REG23564.1"/>
    </source>
</evidence>
<dbReference type="Proteomes" id="UP000256345">
    <property type="component" value="Unassembled WGS sequence"/>
</dbReference>
<evidence type="ECO:0008006" key="3">
    <source>
        <dbReference type="Google" id="ProtNLM"/>
    </source>
</evidence>
<sequence length="527" mass="56305">MRRPGLGVMLGVLLAVLALADEARAAPVRLMVSISNNLGDPTDVPLRYADADARRFHALMLELGQVQPARAYLLGGATVEQVRAAFTEVRGRAAELAAAGAEVTLFIYVSAHAQGGQLHLGGGHLPLAELRELAMRVAAPLRVLLLDTCESGIVARRKGGRLVSGYELNLTRLPLRGEVLISSSGPAESSEEWESLAGSLFTHHLLTGLRGDADVNGDGQVTVSEAYSYAYRRTVSASARGSQHPVADIDLSGAGEVVLTEPLRHRSAVILPPAAEGTFTVASQPEPDVLLEVDKRAGRALRLAVPPGRYLVRKRLGTRVALASLELPYGGELTVDERSMVERSWSEVALKGGYVDVRASTLLLVGGFQSGPIPQTGGRWRAGAGYRHTFGEWWWKAGVSAQRATYAGVGLDISELGLLAQVSVGWRYLGWPLAPYVGLGLSSLTLRQSFTRDQEERIQRAFGQKALPERWGLGLGPVGVAGVELPLAGNFLALLEASAELRYLPLDGDTSPWRAGAGVEAALGWRF</sequence>
<protein>
    <recommendedName>
        <fullName evidence="3">Caspase domain-containing protein</fullName>
    </recommendedName>
</protein>
<proteinExistence type="predicted"/>
<dbReference type="RefSeq" id="WP_147333185.1">
    <property type="nucleotide sequence ID" value="NZ_CP011509.1"/>
</dbReference>
<dbReference type="InterPro" id="IPR011250">
    <property type="entry name" value="OMP/PagP_B-barrel"/>
</dbReference>
<dbReference type="EMBL" id="QUMU01000016">
    <property type="protein sequence ID" value="REG23564.1"/>
    <property type="molecule type" value="Genomic_DNA"/>
</dbReference>
<dbReference type="SUPFAM" id="SSF56925">
    <property type="entry name" value="OMPA-like"/>
    <property type="match status" value="1"/>
</dbReference>
<comment type="caution">
    <text evidence="1">The sequence shown here is derived from an EMBL/GenBank/DDBJ whole genome shotgun (WGS) entry which is preliminary data.</text>
</comment>
<keyword evidence="2" id="KW-1185">Reference proteome</keyword>